<keyword evidence="4 7" id="KW-0028">Amino-acid biosynthesis</keyword>
<keyword evidence="10" id="KW-1185">Reference proteome</keyword>
<name>A0ABM9AF61_9GAMM</name>
<feature type="domain" description="Phosphoribosyl-AMP cyclohydrolase" evidence="8">
    <location>
        <begin position="31"/>
        <end position="105"/>
    </location>
</feature>
<comment type="similarity">
    <text evidence="7">Belongs to the PRA-CH family.</text>
</comment>
<dbReference type="InterPro" id="IPR002496">
    <property type="entry name" value="PRib_AMP_CycHydrolase_dom"/>
</dbReference>
<dbReference type="Gene3D" id="3.10.20.810">
    <property type="entry name" value="Phosphoribosyl-AMP cyclohydrolase"/>
    <property type="match status" value="1"/>
</dbReference>
<evidence type="ECO:0000256" key="7">
    <source>
        <dbReference type="HAMAP-Rule" id="MF_01021"/>
    </source>
</evidence>
<comment type="subcellular location">
    <subcellularLocation>
        <location evidence="7">Cytoplasm</location>
    </subcellularLocation>
</comment>
<keyword evidence="7" id="KW-0460">Magnesium</keyword>
<feature type="binding site" evidence="7">
    <location>
        <position position="78"/>
    </location>
    <ligand>
        <name>Mg(2+)</name>
        <dbReference type="ChEBI" id="CHEBI:18420"/>
    </ligand>
</feature>
<dbReference type="SUPFAM" id="SSF141734">
    <property type="entry name" value="HisI-like"/>
    <property type="match status" value="1"/>
</dbReference>
<feature type="binding site" evidence="7">
    <location>
        <position position="79"/>
    </location>
    <ligand>
        <name>Zn(2+)</name>
        <dbReference type="ChEBI" id="CHEBI:29105"/>
        <note>ligand shared between dimeric partners</note>
    </ligand>
</feature>
<keyword evidence="7" id="KW-0479">Metal-binding</keyword>
<keyword evidence="6 7" id="KW-0368">Histidine biosynthesis</keyword>
<comment type="pathway">
    <text evidence="2 7">Amino-acid biosynthesis; L-histidine biosynthesis; L-histidine from 5-phospho-alpha-D-ribose 1-diphosphate: step 3/9.</text>
</comment>
<dbReference type="PANTHER" id="PTHR42945">
    <property type="entry name" value="HISTIDINE BIOSYNTHESIS BIFUNCTIONAL PROTEIN"/>
    <property type="match status" value="1"/>
</dbReference>
<accession>A0ABM9AF61</accession>
<dbReference type="InterPro" id="IPR038019">
    <property type="entry name" value="PRib_AMP_CycHydrolase_sf"/>
</dbReference>
<comment type="cofactor">
    <cofactor evidence="7">
        <name>Mg(2+)</name>
        <dbReference type="ChEBI" id="CHEBI:18420"/>
    </cofactor>
    <text evidence="7">Binds 1 Mg(2+) ion per subunit.</text>
</comment>
<reference evidence="9" key="1">
    <citation type="submission" date="2021-12" db="EMBL/GenBank/DDBJ databases">
        <authorList>
            <person name="Rodrigo-Torres L."/>
            <person name="Arahal R. D."/>
            <person name="Lucena T."/>
        </authorList>
    </citation>
    <scope>NUCLEOTIDE SEQUENCE</scope>
    <source>
        <strain evidence="9">CECT 8267</strain>
    </source>
</reference>
<feature type="binding site" evidence="7">
    <location>
        <position position="80"/>
    </location>
    <ligand>
        <name>Mg(2+)</name>
        <dbReference type="ChEBI" id="CHEBI:18420"/>
    </ligand>
</feature>
<comment type="caution">
    <text evidence="9">The sequence shown here is derived from an EMBL/GenBank/DDBJ whole genome shotgun (WGS) entry which is preliminary data.</text>
</comment>
<evidence type="ECO:0000256" key="2">
    <source>
        <dbReference type="ARBA" id="ARBA00005169"/>
    </source>
</evidence>
<dbReference type="RefSeq" id="WP_237444540.1">
    <property type="nucleotide sequence ID" value="NZ_CAKLPX010000002.1"/>
</dbReference>
<dbReference type="InterPro" id="IPR026660">
    <property type="entry name" value="PRA-CH"/>
</dbReference>
<gene>
    <name evidence="7 9" type="primary">hisI</name>
    <name evidence="9" type="ORF">SIN8267_01953</name>
</gene>
<dbReference type="HAMAP" id="MF_01021">
    <property type="entry name" value="HisI"/>
    <property type="match status" value="1"/>
</dbReference>
<dbReference type="EMBL" id="CAKLPX010000002">
    <property type="protein sequence ID" value="CAH0991838.1"/>
    <property type="molecule type" value="Genomic_DNA"/>
</dbReference>
<comment type="catalytic activity">
    <reaction evidence="1 7">
        <text>1-(5-phospho-beta-D-ribosyl)-5'-AMP + H2O = 1-(5-phospho-beta-D-ribosyl)-5-[(5-phospho-beta-D-ribosylamino)methylideneamino]imidazole-4-carboxamide</text>
        <dbReference type="Rhea" id="RHEA:20049"/>
        <dbReference type="ChEBI" id="CHEBI:15377"/>
        <dbReference type="ChEBI" id="CHEBI:58435"/>
        <dbReference type="ChEBI" id="CHEBI:59457"/>
        <dbReference type="EC" id="3.5.4.19"/>
    </reaction>
</comment>
<feature type="binding site" evidence="7">
    <location>
        <position position="96"/>
    </location>
    <ligand>
        <name>Zn(2+)</name>
        <dbReference type="ChEBI" id="CHEBI:29105"/>
        <note>ligand shared between dimeric partners</note>
    </ligand>
</feature>
<comment type="function">
    <text evidence="7">Catalyzes the hydrolysis of the adenine ring of phosphoribosyl-AMP.</text>
</comment>
<evidence type="ECO:0000313" key="9">
    <source>
        <dbReference type="EMBL" id="CAH0991838.1"/>
    </source>
</evidence>
<evidence type="ECO:0000256" key="4">
    <source>
        <dbReference type="ARBA" id="ARBA00022605"/>
    </source>
</evidence>
<dbReference type="EC" id="3.5.4.19" evidence="7"/>
<keyword evidence="5 7" id="KW-0378">Hydrolase</keyword>
<keyword evidence="3 7" id="KW-0963">Cytoplasm</keyword>
<evidence type="ECO:0000256" key="6">
    <source>
        <dbReference type="ARBA" id="ARBA00023102"/>
    </source>
</evidence>
<evidence type="ECO:0000256" key="3">
    <source>
        <dbReference type="ARBA" id="ARBA00022490"/>
    </source>
</evidence>
<keyword evidence="7" id="KW-0862">Zinc</keyword>
<sequence>MNHTLLEDIQWTEDGLIAAIAQDYQTGEILMMAWMNRESLQLTVDENRAIYWSRSRQKLWRKGEESGHIQRLHELRLDCDADVILLKVEQLGDIACHTGRRSCFYRRYEEGQWQSVDPVVKDPNSIYNK</sequence>
<dbReference type="NCBIfam" id="NF000768">
    <property type="entry name" value="PRK00051.1"/>
    <property type="match status" value="1"/>
</dbReference>
<evidence type="ECO:0000259" key="8">
    <source>
        <dbReference type="Pfam" id="PF01502"/>
    </source>
</evidence>
<protein>
    <recommendedName>
        <fullName evidence="7">Phosphoribosyl-AMP cyclohydrolase</fullName>
        <shortName evidence="7">PRA-CH</shortName>
        <ecNumber evidence="7">3.5.4.19</ecNumber>
    </recommendedName>
</protein>
<evidence type="ECO:0000256" key="1">
    <source>
        <dbReference type="ARBA" id="ARBA00000024"/>
    </source>
</evidence>
<evidence type="ECO:0000313" key="10">
    <source>
        <dbReference type="Proteomes" id="UP000838100"/>
    </source>
</evidence>
<evidence type="ECO:0000256" key="5">
    <source>
        <dbReference type="ARBA" id="ARBA00022801"/>
    </source>
</evidence>
<feature type="binding site" evidence="7">
    <location>
        <position position="82"/>
    </location>
    <ligand>
        <name>Mg(2+)</name>
        <dbReference type="ChEBI" id="CHEBI:18420"/>
    </ligand>
</feature>
<proteinExistence type="inferred from homology"/>
<dbReference type="Pfam" id="PF01502">
    <property type="entry name" value="PRA-CH"/>
    <property type="match status" value="1"/>
</dbReference>
<comment type="subunit">
    <text evidence="7">Homodimer.</text>
</comment>
<dbReference type="Proteomes" id="UP000838100">
    <property type="component" value="Unassembled WGS sequence"/>
</dbReference>
<feature type="binding site" evidence="7">
    <location>
        <position position="103"/>
    </location>
    <ligand>
        <name>Zn(2+)</name>
        <dbReference type="ChEBI" id="CHEBI:29105"/>
        <note>ligand shared between dimeric partners</note>
    </ligand>
</feature>
<organism evidence="9 10">
    <name type="scientific">Sinobacterium norvegicum</name>
    <dbReference type="NCBI Taxonomy" id="1641715"/>
    <lineage>
        <taxon>Bacteria</taxon>
        <taxon>Pseudomonadati</taxon>
        <taxon>Pseudomonadota</taxon>
        <taxon>Gammaproteobacteria</taxon>
        <taxon>Cellvibrionales</taxon>
        <taxon>Spongiibacteraceae</taxon>
        <taxon>Sinobacterium</taxon>
    </lineage>
</organism>
<dbReference type="PANTHER" id="PTHR42945:SF1">
    <property type="entry name" value="HISTIDINE BIOSYNTHESIS BIFUNCTIONAL PROTEIN HIS7"/>
    <property type="match status" value="1"/>
</dbReference>
<comment type="cofactor">
    <cofactor evidence="7">
        <name>Zn(2+)</name>
        <dbReference type="ChEBI" id="CHEBI:29105"/>
    </cofactor>
    <text evidence="7">Binds 1 zinc ion per subunit.</text>
</comment>
<dbReference type="GO" id="GO:0004635">
    <property type="term" value="F:phosphoribosyl-AMP cyclohydrolase activity"/>
    <property type="evidence" value="ECO:0007669"/>
    <property type="project" value="UniProtKB-EC"/>
</dbReference>